<dbReference type="InterPro" id="IPR039261">
    <property type="entry name" value="FNR_nucleotide-bd"/>
</dbReference>
<dbReference type="GO" id="GO:0016491">
    <property type="term" value="F:oxidoreductase activity"/>
    <property type="evidence" value="ECO:0007669"/>
    <property type="project" value="InterPro"/>
</dbReference>
<dbReference type="PANTHER" id="PTHR30157">
    <property type="entry name" value="FERRIC REDUCTASE, NADPH-DEPENDENT"/>
    <property type="match status" value="1"/>
</dbReference>
<accession>A0A2S7EP52</accession>
<dbReference type="Gene3D" id="2.40.30.10">
    <property type="entry name" value="Translation factors"/>
    <property type="match status" value="1"/>
</dbReference>
<dbReference type="EMBL" id="MDEG01000040">
    <property type="protein sequence ID" value="PPU94033.1"/>
    <property type="molecule type" value="Genomic_DNA"/>
</dbReference>
<dbReference type="InterPro" id="IPR017927">
    <property type="entry name" value="FAD-bd_FR_type"/>
</dbReference>
<dbReference type="Pfam" id="PF08021">
    <property type="entry name" value="FAD_binding_9"/>
    <property type="match status" value="1"/>
</dbReference>
<dbReference type="InterPro" id="IPR013113">
    <property type="entry name" value="SIP_FAD-bd"/>
</dbReference>
<feature type="domain" description="FAD-binding FR-type" evidence="2">
    <location>
        <begin position="7"/>
        <end position="113"/>
    </location>
</feature>
<dbReference type="Proteomes" id="UP000238261">
    <property type="component" value="Unassembled WGS sequence"/>
</dbReference>
<dbReference type="InterPro" id="IPR039374">
    <property type="entry name" value="SIP_fam"/>
</dbReference>
<comment type="caution">
    <text evidence="3">The sequence shown here is derived from an EMBL/GenBank/DDBJ whole genome shotgun (WGS) entry which is preliminary data.</text>
</comment>
<dbReference type="InterPro" id="IPR007037">
    <property type="entry name" value="SIP_rossman_dom"/>
</dbReference>
<dbReference type="RefSeq" id="WP_046980526.1">
    <property type="nucleotide sequence ID" value="NZ_CP043476.1"/>
</dbReference>
<dbReference type="PANTHER" id="PTHR30157:SF0">
    <property type="entry name" value="NADPH-DEPENDENT FERRIC-CHELATE REDUCTASE"/>
    <property type="match status" value="1"/>
</dbReference>
<dbReference type="OrthoDB" id="9814826at2"/>
<comment type="similarity">
    <text evidence="1">Belongs to the SIP oxidoreductase family.</text>
</comment>
<dbReference type="CDD" id="cd06193">
    <property type="entry name" value="siderophore_interacting"/>
    <property type="match status" value="1"/>
</dbReference>
<dbReference type="SUPFAM" id="SSF63380">
    <property type="entry name" value="Riboflavin synthase domain-like"/>
    <property type="match status" value="1"/>
</dbReference>
<evidence type="ECO:0000313" key="4">
    <source>
        <dbReference type="Proteomes" id="UP000238261"/>
    </source>
</evidence>
<evidence type="ECO:0000256" key="1">
    <source>
        <dbReference type="ARBA" id="ARBA00035644"/>
    </source>
</evidence>
<dbReference type="AlphaFoldDB" id="A0A2S7EP52"/>
<dbReference type="InterPro" id="IPR017938">
    <property type="entry name" value="Riboflavin_synthase-like_b-brl"/>
</dbReference>
<dbReference type="Gene3D" id="3.40.50.80">
    <property type="entry name" value="Nucleotide-binding domain of ferredoxin-NADP reductase (FNR) module"/>
    <property type="match status" value="1"/>
</dbReference>
<evidence type="ECO:0000259" key="2">
    <source>
        <dbReference type="PROSITE" id="PS51384"/>
    </source>
</evidence>
<reference evidence="4" key="1">
    <citation type="submission" date="2016-08" db="EMBL/GenBank/DDBJ databases">
        <authorList>
            <person name="Merda D."/>
            <person name="Briand M."/>
            <person name="Taghouti G."/>
            <person name="Carrere S."/>
            <person name="Gouzy J."/>
            <person name="Portier P."/>
            <person name="Jacques M.-A."/>
            <person name="Fischer-Le Saux M."/>
        </authorList>
    </citation>
    <scope>NUCLEOTIDE SEQUENCE [LARGE SCALE GENOMIC DNA]</scope>
    <source>
        <strain evidence="4">CFBP1156</strain>
    </source>
</reference>
<protein>
    <submittedName>
        <fullName evidence="3">Siderophore-interacting protein</fullName>
    </submittedName>
</protein>
<evidence type="ECO:0000313" key="3">
    <source>
        <dbReference type="EMBL" id="PPU94033.1"/>
    </source>
</evidence>
<dbReference type="PROSITE" id="PS51384">
    <property type="entry name" value="FAD_FR"/>
    <property type="match status" value="1"/>
</dbReference>
<gene>
    <name evidence="3" type="ORF">XhyaCFBP1156_20480</name>
</gene>
<keyword evidence="4" id="KW-1185">Reference proteome</keyword>
<dbReference type="Pfam" id="PF04954">
    <property type="entry name" value="SIP"/>
    <property type="match status" value="1"/>
</dbReference>
<organism evidence="3 4">
    <name type="scientific">Xanthomonas hyacinthi</name>
    <dbReference type="NCBI Taxonomy" id="56455"/>
    <lineage>
        <taxon>Bacteria</taxon>
        <taxon>Pseudomonadati</taxon>
        <taxon>Pseudomonadota</taxon>
        <taxon>Gammaproteobacteria</taxon>
        <taxon>Lysobacterales</taxon>
        <taxon>Lysobacteraceae</taxon>
        <taxon>Xanthomonas</taxon>
    </lineage>
</organism>
<sequence length="241" mass="26507">MLSLKSRTLHDARVIGIEDITPRMRRITVAGDGLKAMRVDHPAMWMKLFFPMPSNIKPQGRAYTIRAYNAEEGWMAFDFALHGDQGPTAWWIAHVREGDSLQLAGPRPGYWVDPGRHEHVLIGDATALPAISGIVEQLAAHAHALAFIEVADAAEEQALVCQAECTIQWVHSGAAFPGTTGSLELAVQQAILPKACQIFLAGEAFMVRAMRTHLLVDRGIPKASIDAKGYWRLGSSDYRDK</sequence>
<proteinExistence type="inferred from homology"/>
<name>A0A2S7EP52_9XANT</name>